<dbReference type="AlphaFoldDB" id="A7S6R7"/>
<gene>
    <name evidence="2" type="ORF">NEMVEDRAFT_v1g167154</name>
</gene>
<dbReference type="Proteomes" id="UP000001593">
    <property type="component" value="Unassembled WGS sequence"/>
</dbReference>
<evidence type="ECO:0000313" key="2">
    <source>
        <dbReference type="EMBL" id="EDO40601.1"/>
    </source>
</evidence>
<evidence type="ECO:0000313" key="3">
    <source>
        <dbReference type="Proteomes" id="UP000001593"/>
    </source>
</evidence>
<dbReference type="InParanoid" id="A7S6R7"/>
<dbReference type="HOGENOM" id="CLU_045137_3_3_1"/>
<keyword evidence="1" id="KW-1133">Transmembrane helix</keyword>
<sequence length="147" mass="15980">MTDLKKSPPPALWLGLAGAIPFTSLAGLSLITPSYLDTIIHAQCAYGACILTFLGAIHWGYALVQDSELKLDWVTLGYSVTPSLVAWSSLLMKSEHGLITVFIGLLFALSKDLATLPFPSWYHAMRKMLTALASSSVFVTALAFYMH</sequence>
<keyword evidence="1" id="KW-0812">Transmembrane</keyword>
<accession>A7S6R7</accession>
<protein>
    <recommendedName>
        <fullName evidence="4">DUF3429 domain-containing protein</fullName>
    </recommendedName>
</protein>
<evidence type="ECO:0008006" key="4">
    <source>
        <dbReference type="Google" id="ProtNLM"/>
    </source>
</evidence>
<dbReference type="Pfam" id="PF11911">
    <property type="entry name" value="DUF3429"/>
    <property type="match status" value="1"/>
</dbReference>
<dbReference type="EMBL" id="DS469589">
    <property type="protein sequence ID" value="EDO40601.1"/>
    <property type="molecule type" value="Genomic_DNA"/>
</dbReference>
<name>A7S6R7_NEMVE</name>
<dbReference type="OMA" id="LHWGFAM"/>
<feature type="transmembrane region" description="Helical" evidence="1">
    <location>
        <begin position="44"/>
        <end position="64"/>
    </location>
</feature>
<dbReference type="STRING" id="45351.A7S6R7"/>
<keyword evidence="3" id="KW-1185">Reference proteome</keyword>
<dbReference type="InterPro" id="IPR021836">
    <property type="entry name" value="DUF3429"/>
</dbReference>
<dbReference type="eggNOG" id="ENOG502RYSE">
    <property type="taxonomic scope" value="Eukaryota"/>
</dbReference>
<dbReference type="PANTHER" id="PTHR15887">
    <property type="entry name" value="TRANSMEMBRANE PROTEIN 69"/>
    <property type="match status" value="1"/>
</dbReference>
<dbReference type="OrthoDB" id="194289at2759"/>
<dbReference type="FunCoup" id="A7S6R7">
    <property type="interactions" value="57"/>
</dbReference>
<feature type="transmembrane region" description="Helical" evidence="1">
    <location>
        <begin position="84"/>
        <end position="109"/>
    </location>
</feature>
<feature type="transmembrane region" description="Helical" evidence="1">
    <location>
        <begin position="129"/>
        <end position="146"/>
    </location>
</feature>
<keyword evidence="1" id="KW-0472">Membrane</keyword>
<dbReference type="PANTHER" id="PTHR15887:SF1">
    <property type="entry name" value="TRANSMEMBRANE PROTEIN 69"/>
    <property type="match status" value="1"/>
</dbReference>
<evidence type="ECO:0000256" key="1">
    <source>
        <dbReference type="SAM" id="Phobius"/>
    </source>
</evidence>
<proteinExistence type="predicted"/>
<feature type="transmembrane region" description="Helical" evidence="1">
    <location>
        <begin position="12"/>
        <end position="32"/>
    </location>
</feature>
<organism evidence="2 3">
    <name type="scientific">Nematostella vectensis</name>
    <name type="common">Starlet sea anemone</name>
    <dbReference type="NCBI Taxonomy" id="45351"/>
    <lineage>
        <taxon>Eukaryota</taxon>
        <taxon>Metazoa</taxon>
        <taxon>Cnidaria</taxon>
        <taxon>Anthozoa</taxon>
        <taxon>Hexacorallia</taxon>
        <taxon>Actiniaria</taxon>
        <taxon>Edwardsiidae</taxon>
        <taxon>Nematostella</taxon>
    </lineage>
</organism>
<dbReference type="PhylomeDB" id="A7S6R7"/>
<dbReference type="KEGG" id="nve:5512300"/>
<reference evidence="2 3" key="1">
    <citation type="journal article" date="2007" name="Science">
        <title>Sea anemone genome reveals ancestral eumetazoan gene repertoire and genomic organization.</title>
        <authorList>
            <person name="Putnam N.H."/>
            <person name="Srivastava M."/>
            <person name="Hellsten U."/>
            <person name="Dirks B."/>
            <person name="Chapman J."/>
            <person name="Salamov A."/>
            <person name="Terry A."/>
            <person name="Shapiro H."/>
            <person name="Lindquist E."/>
            <person name="Kapitonov V.V."/>
            <person name="Jurka J."/>
            <person name="Genikhovich G."/>
            <person name="Grigoriev I.V."/>
            <person name="Lucas S.M."/>
            <person name="Steele R.E."/>
            <person name="Finnerty J.R."/>
            <person name="Technau U."/>
            <person name="Martindale M.Q."/>
            <person name="Rokhsar D.S."/>
        </authorList>
    </citation>
    <scope>NUCLEOTIDE SEQUENCE [LARGE SCALE GENOMIC DNA]</scope>
    <source>
        <strain evidence="3">CH2 X CH6</strain>
    </source>
</reference>